<gene>
    <name evidence="1" type="ORF">SE17_20105</name>
</gene>
<dbReference type="AlphaFoldDB" id="A0A0P9DND0"/>
<comment type="caution">
    <text evidence="1">The sequence shown here is derived from an EMBL/GenBank/DDBJ whole genome shotgun (WGS) entry which is preliminary data.</text>
</comment>
<evidence type="ECO:0000313" key="1">
    <source>
        <dbReference type="EMBL" id="KPV51632.1"/>
    </source>
</evidence>
<dbReference type="InterPro" id="IPR035093">
    <property type="entry name" value="RelE/ParE_toxin_dom_sf"/>
</dbReference>
<organism evidence="1 2">
    <name type="scientific">Kouleothrix aurantiaca</name>
    <dbReference type="NCBI Taxonomy" id="186479"/>
    <lineage>
        <taxon>Bacteria</taxon>
        <taxon>Bacillati</taxon>
        <taxon>Chloroflexota</taxon>
        <taxon>Chloroflexia</taxon>
        <taxon>Chloroflexales</taxon>
        <taxon>Roseiflexineae</taxon>
        <taxon>Roseiflexaceae</taxon>
        <taxon>Kouleothrix</taxon>
    </lineage>
</organism>
<proteinExistence type="predicted"/>
<dbReference type="SUPFAM" id="SSF143011">
    <property type="entry name" value="RelE-like"/>
    <property type="match status" value="1"/>
</dbReference>
<evidence type="ECO:0000313" key="2">
    <source>
        <dbReference type="Proteomes" id="UP000050509"/>
    </source>
</evidence>
<sequence length="94" mass="11059">MCVARPFTGWACGTRVVHRATIVDGIEQHLSYEPQIETRNRKPLRSNAIADWELRLGEFRVLYTVDVQVQIVEIQRVAEKRRNAFFFRGRKEDL</sequence>
<accession>A0A0P9DND0</accession>
<dbReference type="Gene3D" id="3.30.2310.20">
    <property type="entry name" value="RelE-like"/>
    <property type="match status" value="1"/>
</dbReference>
<reference evidence="1 2" key="1">
    <citation type="submission" date="2015-09" db="EMBL/GenBank/DDBJ databases">
        <title>Draft genome sequence of Kouleothrix aurantiaca JCM 19913.</title>
        <authorList>
            <person name="Hemp J."/>
        </authorList>
    </citation>
    <scope>NUCLEOTIDE SEQUENCE [LARGE SCALE GENOMIC DNA]</scope>
    <source>
        <strain evidence="1 2">COM-B</strain>
    </source>
</reference>
<keyword evidence="2" id="KW-1185">Reference proteome</keyword>
<protein>
    <submittedName>
        <fullName evidence="1">Addiction module toxin RelE</fullName>
    </submittedName>
</protein>
<dbReference type="EMBL" id="LJCR01000837">
    <property type="protein sequence ID" value="KPV51632.1"/>
    <property type="molecule type" value="Genomic_DNA"/>
</dbReference>
<name>A0A0P9DND0_9CHLR</name>
<dbReference type="Proteomes" id="UP000050509">
    <property type="component" value="Unassembled WGS sequence"/>
</dbReference>